<dbReference type="AlphaFoldDB" id="A0AAV4AD00"/>
<sequence>MQRDELLMNHMGKKNCLYNLHKVKERTWADMDVVDFRKGSPASPWLCAEIQFCPDPCYGRKTEGSVKSYIAMRDDKGNPCRHLKDRTCKWLPEENEDLESLQKNRFNISCECHKQKPGFKWSSRFKICVDVDECTEKDVTCEANRICQNTVGGFQCMCRMGSRFDDKKQLCVDHVPLPAHSFHRTAKVKASKQSKQT</sequence>
<evidence type="ECO:0000313" key="5">
    <source>
        <dbReference type="EMBL" id="GFO05210.1"/>
    </source>
</evidence>
<name>A0AAV4AD00_9GAST</name>
<organism evidence="5 6">
    <name type="scientific">Plakobranchus ocellatus</name>
    <dbReference type="NCBI Taxonomy" id="259542"/>
    <lineage>
        <taxon>Eukaryota</taxon>
        <taxon>Metazoa</taxon>
        <taxon>Spiralia</taxon>
        <taxon>Lophotrochozoa</taxon>
        <taxon>Mollusca</taxon>
        <taxon>Gastropoda</taxon>
        <taxon>Heterobranchia</taxon>
        <taxon>Euthyneura</taxon>
        <taxon>Panpulmonata</taxon>
        <taxon>Sacoglossa</taxon>
        <taxon>Placobranchoidea</taxon>
        <taxon>Plakobranchidae</taxon>
        <taxon>Plakobranchus</taxon>
    </lineage>
</organism>
<dbReference type="InterPro" id="IPR000152">
    <property type="entry name" value="EGF-type_Asp/Asn_hydroxyl_site"/>
</dbReference>
<dbReference type="PROSITE" id="PS50026">
    <property type="entry name" value="EGF_3"/>
    <property type="match status" value="1"/>
</dbReference>
<dbReference type="InterPro" id="IPR049883">
    <property type="entry name" value="NOTCH1_EGF-like"/>
</dbReference>
<dbReference type="GO" id="GO:0005509">
    <property type="term" value="F:calcium ion binding"/>
    <property type="evidence" value="ECO:0007669"/>
    <property type="project" value="InterPro"/>
</dbReference>
<gene>
    <name evidence="5" type="ORF">PoB_003171500</name>
</gene>
<keyword evidence="1 3" id="KW-0245">EGF-like domain</keyword>
<keyword evidence="6" id="KW-1185">Reference proteome</keyword>
<dbReference type="InterPro" id="IPR001881">
    <property type="entry name" value="EGF-like_Ca-bd_dom"/>
</dbReference>
<dbReference type="Pfam" id="PF07645">
    <property type="entry name" value="EGF_CA"/>
    <property type="match status" value="1"/>
</dbReference>
<dbReference type="EMBL" id="BLXT01003747">
    <property type="protein sequence ID" value="GFO05210.1"/>
    <property type="molecule type" value="Genomic_DNA"/>
</dbReference>
<dbReference type="PROSITE" id="PS01187">
    <property type="entry name" value="EGF_CA"/>
    <property type="match status" value="1"/>
</dbReference>
<protein>
    <submittedName>
        <fullName evidence="5">Nidogen-2</fullName>
    </submittedName>
</protein>
<dbReference type="Gene3D" id="2.10.25.10">
    <property type="entry name" value="Laminin"/>
    <property type="match status" value="1"/>
</dbReference>
<dbReference type="SUPFAM" id="SSF57196">
    <property type="entry name" value="EGF/Laminin"/>
    <property type="match status" value="1"/>
</dbReference>
<feature type="domain" description="EGF-like" evidence="4">
    <location>
        <begin position="130"/>
        <end position="172"/>
    </location>
</feature>
<evidence type="ECO:0000313" key="6">
    <source>
        <dbReference type="Proteomes" id="UP000735302"/>
    </source>
</evidence>
<evidence type="ECO:0000256" key="1">
    <source>
        <dbReference type="ARBA" id="ARBA00022536"/>
    </source>
</evidence>
<evidence type="ECO:0000256" key="2">
    <source>
        <dbReference type="ARBA" id="ARBA00023157"/>
    </source>
</evidence>
<dbReference type="Proteomes" id="UP000735302">
    <property type="component" value="Unassembled WGS sequence"/>
</dbReference>
<keyword evidence="2" id="KW-1015">Disulfide bond</keyword>
<dbReference type="SMART" id="SM00179">
    <property type="entry name" value="EGF_CA"/>
    <property type="match status" value="1"/>
</dbReference>
<proteinExistence type="predicted"/>
<evidence type="ECO:0000256" key="3">
    <source>
        <dbReference type="PROSITE-ProRule" id="PRU00076"/>
    </source>
</evidence>
<dbReference type="CDD" id="cd00054">
    <property type="entry name" value="EGF_CA"/>
    <property type="match status" value="1"/>
</dbReference>
<comment type="caution">
    <text evidence="5">The sequence shown here is derived from an EMBL/GenBank/DDBJ whole genome shotgun (WGS) entry which is preliminary data.</text>
</comment>
<accession>A0AAV4AD00</accession>
<dbReference type="InterPro" id="IPR018097">
    <property type="entry name" value="EGF_Ca-bd_CS"/>
</dbReference>
<dbReference type="InterPro" id="IPR000742">
    <property type="entry name" value="EGF"/>
</dbReference>
<evidence type="ECO:0000259" key="4">
    <source>
        <dbReference type="PROSITE" id="PS50026"/>
    </source>
</evidence>
<reference evidence="5 6" key="1">
    <citation type="journal article" date="2021" name="Elife">
        <title>Chloroplast acquisition without the gene transfer in kleptoplastic sea slugs, Plakobranchus ocellatus.</title>
        <authorList>
            <person name="Maeda T."/>
            <person name="Takahashi S."/>
            <person name="Yoshida T."/>
            <person name="Shimamura S."/>
            <person name="Takaki Y."/>
            <person name="Nagai Y."/>
            <person name="Toyoda A."/>
            <person name="Suzuki Y."/>
            <person name="Arimoto A."/>
            <person name="Ishii H."/>
            <person name="Satoh N."/>
            <person name="Nishiyama T."/>
            <person name="Hasebe M."/>
            <person name="Maruyama T."/>
            <person name="Minagawa J."/>
            <person name="Obokata J."/>
            <person name="Shigenobu S."/>
        </authorList>
    </citation>
    <scope>NUCLEOTIDE SEQUENCE [LARGE SCALE GENOMIC DNA]</scope>
</reference>
<dbReference type="PROSITE" id="PS00010">
    <property type="entry name" value="ASX_HYDROXYL"/>
    <property type="match status" value="1"/>
</dbReference>
<comment type="caution">
    <text evidence="3">Lacks conserved residue(s) required for the propagation of feature annotation.</text>
</comment>